<dbReference type="Gene3D" id="1.10.1660.10">
    <property type="match status" value="1"/>
</dbReference>
<evidence type="ECO:0000313" key="6">
    <source>
        <dbReference type="EMBL" id="SFE09837.1"/>
    </source>
</evidence>
<keyword evidence="1" id="KW-0678">Repressor</keyword>
<dbReference type="PANTHER" id="PTHR30204:SF69">
    <property type="entry name" value="MERR-FAMILY TRANSCRIPTIONAL REGULATOR"/>
    <property type="match status" value="1"/>
</dbReference>
<dbReference type="SMART" id="SM00422">
    <property type="entry name" value="HTH_MERR"/>
    <property type="match status" value="1"/>
</dbReference>
<dbReference type="OrthoDB" id="9773308at2"/>
<evidence type="ECO:0000256" key="4">
    <source>
        <dbReference type="ARBA" id="ARBA00023163"/>
    </source>
</evidence>
<dbReference type="GO" id="GO:0003677">
    <property type="term" value="F:DNA binding"/>
    <property type="evidence" value="ECO:0007669"/>
    <property type="project" value="UniProtKB-KW"/>
</dbReference>
<evidence type="ECO:0000256" key="1">
    <source>
        <dbReference type="ARBA" id="ARBA00022491"/>
    </source>
</evidence>
<name>A0A1I1XR67_9FIRM</name>
<gene>
    <name evidence="6" type="ORF">SAMN05216245_101385</name>
</gene>
<dbReference type="EMBL" id="FONL01000001">
    <property type="protein sequence ID" value="SFE09837.1"/>
    <property type="molecule type" value="Genomic_DNA"/>
</dbReference>
<evidence type="ECO:0000313" key="7">
    <source>
        <dbReference type="Proteomes" id="UP000198896"/>
    </source>
</evidence>
<protein>
    <submittedName>
        <fullName evidence="6">DNA-binding transcriptional regulator, MerR family</fullName>
    </submittedName>
</protein>
<dbReference type="AlphaFoldDB" id="A0A1I1XR67"/>
<keyword evidence="7" id="KW-1185">Reference proteome</keyword>
<dbReference type="SUPFAM" id="SSF46955">
    <property type="entry name" value="Putative DNA-binding domain"/>
    <property type="match status" value="1"/>
</dbReference>
<keyword evidence="4" id="KW-0804">Transcription</keyword>
<dbReference type="PROSITE" id="PS50937">
    <property type="entry name" value="HTH_MERR_2"/>
    <property type="match status" value="1"/>
</dbReference>
<sequence>MNNISKKQYENYFTAGELASMFGISKQSLLYYDKIHLLSPDFISENGYRHYSITQYLDLEIIVNLRSLDIPINDIQDYLNNRSREKLDEIFRKKDRVCADIIRENERIRNSISVITDKLNEERKELRNQVFIRSYPPRYIKINPLAEKDSGKDRIVLFARASHKNLHNRSLLEKQQGWVITREDFFSGHCSNISTGFFFFLNGPVKNHHLETAGPEQNTPDKPTVHENQTEARTKKYYILTLPESLYCEMTFDGTFYDKADEISGKIQQQLEKYKLKPVGDVFVLPVKNHWFTQNQQDYVTKLFFQVNS</sequence>
<dbReference type="GO" id="GO:0003700">
    <property type="term" value="F:DNA-binding transcription factor activity"/>
    <property type="evidence" value="ECO:0007669"/>
    <property type="project" value="InterPro"/>
</dbReference>
<dbReference type="STRING" id="1123323.SAMN05216245_101385"/>
<dbReference type="RefSeq" id="WP_093912557.1">
    <property type="nucleotide sequence ID" value="NZ_FONL01000001.1"/>
</dbReference>
<dbReference type="InterPro" id="IPR009061">
    <property type="entry name" value="DNA-bd_dom_put_sf"/>
</dbReference>
<evidence type="ECO:0000256" key="3">
    <source>
        <dbReference type="ARBA" id="ARBA00023125"/>
    </source>
</evidence>
<dbReference type="InterPro" id="IPR000551">
    <property type="entry name" value="MerR-type_HTH_dom"/>
</dbReference>
<dbReference type="Proteomes" id="UP000198896">
    <property type="component" value="Unassembled WGS sequence"/>
</dbReference>
<proteinExistence type="predicted"/>
<accession>A0A1I1XR67</accession>
<feature type="domain" description="HTH merR-type" evidence="5">
    <location>
        <begin position="12"/>
        <end position="81"/>
    </location>
</feature>
<dbReference type="PANTHER" id="PTHR30204">
    <property type="entry name" value="REDOX-CYCLING DRUG-SENSING TRANSCRIPTIONAL ACTIVATOR SOXR"/>
    <property type="match status" value="1"/>
</dbReference>
<organism evidence="6 7">
    <name type="scientific">Succiniclasticum ruminis DSM 9236</name>
    <dbReference type="NCBI Taxonomy" id="1123323"/>
    <lineage>
        <taxon>Bacteria</taxon>
        <taxon>Bacillati</taxon>
        <taxon>Bacillota</taxon>
        <taxon>Negativicutes</taxon>
        <taxon>Acidaminococcales</taxon>
        <taxon>Acidaminococcaceae</taxon>
        <taxon>Succiniclasticum</taxon>
    </lineage>
</organism>
<evidence type="ECO:0000256" key="2">
    <source>
        <dbReference type="ARBA" id="ARBA00023015"/>
    </source>
</evidence>
<dbReference type="Pfam" id="PF13411">
    <property type="entry name" value="MerR_1"/>
    <property type="match status" value="1"/>
</dbReference>
<keyword evidence="3 6" id="KW-0238">DNA-binding</keyword>
<reference evidence="6 7" key="1">
    <citation type="submission" date="2016-10" db="EMBL/GenBank/DDBJ databases">
        <authorList>
            <person name="de Groot N.N."/>
        </authorList>
    </citation>
    <scope>NUCLEOTIDE SEQUENCE [LARGE SCALE GENOMIC DNA]</scope>
    <source>
        <strain evidence="6 7">DSM 9236</strain>
    </source>
</reference>
<evidence type="ECO:0000259" key="5">
    <source>
        <dbReference type="PROSITE" id="PS50937"/>
    </source>
</evidence>
<dbReference type="InterPro" id="IPR047057">
    <property type="entry name" value="MerR_fam"/>
</dbReference>
<keyword evidence="2" id="KW-0805">Transcription regulation</keyword>